<reference evidence="3" key="1">
    <citation type="submission" date="2023-08" db="EMBL/GenBank/DDBJ databases">
        <authorList>
            <person name="Alioto T."/>
            <person name="Alioto T."/>
            <person name="Gomez Garrido J."/>
        </authorList>
    </citation>
    <scope>NUCLEOTIDE SEQUENCE</scope>
</reference>
<organism evidence="3 4">
    <name type="scientific">Xyrichtys novacula</name>
    <name type="common">Pearly razorfish</name>
    <name type="synonym">Hemipteronotus novacula</name>
    <dbReference type="NCBI Taxonomy" id="13765"/>
    <lineage>
        <taxon>Eukaryota</taxon>
        <taxon>Metazoa</taxon>
        <taxon>Chordata</taxon>
        <taxon>Craniata</taxon>
        <taxon>Vertebrata</taxon>
        <taxon>Euteleostomi</taxon>
        <taxon>Actinopterygii</taxon>
        <taxon>Neopterygii</taxon>
        <taxon>Teleostei</taxon>
        <taxon>Neoteleostei</taxon>
        <taxon>Acanthomorphata</taxon>
        <taxon>Eupercaria</taxon>
        <taxon>Labriformes</taxon>
        <taxon>Labridae</taxon>
        <taxon>Xyrichtys</taxon>
    </lineage>
</organism>
<feature type="compositionally biased region" description="Acidic residues" evidence="1">
    <location>
        <begin position="71"/>
        <end position="88"/>
    </location>
</feature>
<evidence type="ECO:0000256" key="1">
    <source>
        <dbReference type="SAM" id="MobiDB-lite"/>
    </source>
</evidence>
<feature type="transmembrane region" description="Helical" evidence="2">
    <location>
        <begin position="34"/>
        <end position="60"/>
    </location>
</feature>
<gene>
    <name evidence="3" type="ORF">XNOV1_A009316</name>
</gene>
<keyword evidence="2" id="KW-1133">Transmembrane helix</keyword>
<proteinExistence type="predicted"/>
<evidence type="ECO:0000313" key="3">
    <source>
        <dbReference type="EMBL" id="CAJ1086910.1"/>
    </source>
</evidence>
<evidence type="ECO:0000256" key="2">
    <source>
        <dbReference type="SAM" id="Phobius"/>
    </source>
</evidence>
<keyword evidence="2" id="KW-0812">Transmembrane</keyword>
<feature type="region of interest" description="Disordered" evidence="1">
    <location>
        <begin position="1"/>
        <end position="29"/>
    </location>
</feature>
<dbReference type="Proteomes" id="UP001178508">
    <property type="component" value="Chromosome 24"/>
</dbReference>
<protein>
    <submittedName>
        <fullName evidence="3">Small cell adhesion glycoprotein homolog</fullName>
    </submittedName>
</protein>
<name>A0AAV1HMZ8_XYRNO</name>
<dbReference type="EMBL" id="OY660887">
    <property type="protein sequence ID" value="CAJ1086910.1"/>
    <property type="molecule type" value="Genomic_DNA"/>
</dbReference>
<keyword evidence="2" id="KW-0472">Membrane</keyword>
<evidence type="ECO:0000313" key="4">
    <source>
        <dbReference type="Proteomes" id="UP001178508"/>
    </source>
</evidence>
<sequence length="106" mass="11225">MDVFVTSVPPGTAAPAPPPGDIVTKGPSPDNSDFAAVIGGVVSVVVLLLILTIALLLWCLSRHKGSYVTNEMDEEDDVDVDEDEDESVGSDTALQSKEPLKTKEEE</sequence>
<keyword evidence="4" id="KW-1185">Reference proteome</keyword>
<feature type="region of interest" description="Disordered" evidence="1">
    <location>
        <begin position="68"/>
        <end position="106"/>
    </location>
</feature>
<accession>A0AAV1HMZ8</accession>
<dbReference type="AlphaFoldDB" id="A0AAV1HMZ8"/>